<gene>
    <name evidence="1" type="ORF">EV184_12528</name>
</gene>
<dbReference type="AlphaFoldDB" id="A0A4R2B903"/>
<name>A0A4R2B903_9HYPH</name>
<sequence>MLDLKHNVNMLIEYDPAARLLVRHLGNTGHV</sequence>
<accession>A0A4R2B903</accession>
<dbReference type="Proteomes" id="UP000295043">
    <property type="component" value="Unassembled WGS sequence"/>
</dbReference>
<comment type="caution">
    <text evidence="1">The sequence shown here is derived from an EMBL/GenBank/DDBJ whole genome shotgun (WGS) entry which is preliminary data.</text>
</comment>
<protein>
    <submittedName>
        <fullName evidence="1">Uncharacterized protein</fullName>
    </submittedName>
</protein>
<evidence type="ECO:0000313" key="2">
    <source>
        <dbReference type="Proteomes" id="UP000295043"/>
    </source>
</evidence>
<evidence type="ECO:0000313" key="1">
    <source>
        <dbReference type="EMBL" id="TCN22104.1"/>
    </source>
</evidence>
<proteinExistence type="predicted"/>
<organism evidence="1 2">
    <name type="scientific">Sinorhizobium americanum</name>
    <dbReference type="NCBI Taxonomy" id="194963"/>
    <lineage>
        <taxon>Bacteria</taxon>
        <taxon>Pseudomonadati</taxon>
        <taxon>Pseudomonadota</taxon>
        <taxon>Alphaproteobacteria</taxon>
        <taxon>Hyphomicrobiales</taxon>
        <taxon>Rhizobiaceae</taxon>
        <taxon>Sinorhizobium/Ensifer group</taxon>
        <taxon>Sinorhizobium</taxon>
    </lineage>
</organism>
<dbReference type="EMBL" id="SLVU01000025">
    <property type="protein sequence ID" value="TCN22104.1"/>
    <property type="molecule type" value="Genomic_DNA"/>
</dbReference>
<reference evidence="1 2" key="1">
    <citation type="submission" date="2019-03" db="EMBL/GenBank/DDBJ databases">
        <title>Genomic Encyclopedia of Type Strains, Phase IV (KMG-V): Genome sequencing to study the core and pangenomes of soil and plant-associated prokaryotes.</title>
        <authorList>
            <person name="Whitman W."/>
        </authorList>
    </citation>
    <scope>NUCLEOTIDE SEQUENCE [LARGE SCALE GENOMIC DNA]</scope>
    <source>
        <strain evidence="1 2">23C40</strain>
    </source>
</reference>